<dbReference type="InterPro" id="IPR015421">
    <property type="entry name" value="PyrdxlP-dep_Trfase_major"/>
</dbReference>
<reference evidence="8" key="1">
    <citation type="submission" date="2017-11" db="EMBL/GenBank/DDBJ databases">
        <title>Otitis media/interna in a cat caused by the recently described species Corynebacterium provencense.</title>
        <authorList>
            <person name="Kittl S."/>
            <person name="Brodard I."/>
            <person name="Rychener L."/>
            <person name="Jores J."/>
            <person name="Roosje P."/>
            <person name="Gobeli Brawand S."/>
        </authorList>
    </citation>
    <scope>NUCLEOTIDE SEQUENCE [LARGE SCALE GENOMIC DNA]</scope>
    <source>
        <strain evidence="8">17KM38</strain>
    </source>
</reference>
<dbReference type="GO" id="GO:0003700">
    <property type="term" value="F:DNA-binding transcription factor activity"/>
    <property type="evidence" value="ECO:0007669"/>
    <property type="project" value="InterPro"/>
</dbReference>
<keyword evidence="7" id="KW-0032">Aminotransferase</keyword>
<dbReference type="AlphaFoldDB" id="A0A2Z3YNU3"/>
<dbReference type="InterPro" id="IPR015424">
    <property type="entry name" value="PyrdxlP-dep_Trfase"/>
</dbReference>
<dbReference type="EMBL" id="CP024988">
    <property type="protein sequence ID" value="AWT25539.1"/>
    <property type="molecule type" value="Genomic_DNA"/>
</dbReference>
<evidence type="ECO:0000313" key="8">
    <source>
        <dbReference type="Proteomes" id="UP000247696"/>
    </source>
</evidence>
<dbReference type="Pfam" id="PF00155">
    <property type="entry name" value="Aminotran_1_2"/>
    <property type="match status" value="1"/>
</dbReference>
<dbReference type="GO" id="GO:0030170">
    <property type="term" value="F:pyridoxal phosphate binding"/>
    <property type="evidence" value="ECO:0007669"/>
    <property type="project" value="InterPro"/>
</dbReference>
<keyword evidence="8" id="KW-1185">Reference proteome</keyword>
<dbReference type="InterPro" id="IPR000524">
    <property type="entry name" value="Tscrpt_reg_HTH_GntR"/>
</dbReference>
<dbReference type="SMART" id="SM00345">
    <property type="entry name" value="HTH_GNTR"/>
    <property type="match status" value="1"/>
</dbReference>
<dbReference type="GO" id="GO:0047536">
    <property type="term" value="F:2-aminoadipate transaminase activity"/>
    <property type="evidence" value="ECO:0007669"/>
    <property type="project" value="UniProtKB-EC"/>
</dbReference>
<dbReference type="Gene3D" id="3.40.640.10">
    <property type="entry name" value="Type I PLP-dependent aspartate aminotransferase-like (Major domain)"/>
    <property type="match status" value="1"/>
</dbReference>
<dbReference type="CDD" id="cd00609">
    <property type="entry name" value="AAT_like"/>
    <property type="match status" value="1"/>
</dbReference>
<dbReference type="KEGG" id="cpre:Csp1_07300"/>
<organism evidence="7 8">
    <name type="scientific">Corynebacterium provencense</name>
    <dbReference type="NCBI Taxonomy" id="1737425"/>
    <lineage>
        <taxon>Bacteria</taxon>
        <taxon>Bacillati</taxon>
        <taxon>Actinomycetota</taxon>
        <taxon>Actinomycetes</taxon>
        <taxon>Mycobacteriales</taxon>
        <taxon>Corynebacteriaceae</taxon>
        <taxon>Corynebacterium</taxon>
    </lineage>
</organism>
<keyword evidence="7" id="KW-0808">Transferase</keyword>
<dbReference type="PROSITE" id="PS50949">
    <property type="entry name" value="HTH_GNTR"/>
    <property type="match status" value="1"/>
</dbReference>
<dbReference type="InterPro" id="IPR051446">
    <property type="entry name" value="HTH_trans_reg/aminotransferase"/>
</dbReference>
<sequence>MPISGSTAAGIVESIRDLVDRGVLTGGDRLPPVRGLADTLGVNRNTVQSAYRQLVTAGVAVSRRGAGTTVAGVPGTVTEGAARGPGIGSPGTLVDIGHGNPDATFLPDPATVRLSPAPPPLYGTSATHPELGRVALRLLGPDLADRAEDAVISVTAGAVDAIERLLATVTVTGDAVALEDPCFLSSGTTTRLAGYRVFPVPVDGEGMQVQPLRDALAAGARAVVCTPRAHNPTGVSLTPGRACALREVLKEHPGVLVVEDDQFAGLSRSRYETVIPAGHPRWALVRSMSKSLGPDLRTALVASDPETAERLSRRINGGTTWVSHLLQRTVAAMLSDGAVRSQLSRASAHYASRNRVFLGKLAEAGLSSPSVDGLNIWVDLGVPSTAATRELRSAGWIVRDGALFRAGGPSAAGRGAGVAGAGGGGAEETCVRLTVHELDDAEMDRLVADLAVVAGRCL</sequence>
<proteinExistence type="inferred from homology"/>
<protein>
    <submittedName>
        <fullName evidence="7">2-aminoadipate transaminase</fullName>
        <ecNumber evidence="7">2.6.1.39</ecNumber>
    </submittedName>
</protein>
<dbReference type="PANTHER" id="PTHR46577:SF1">
    <property type="entry name" value="HTH-TYPE TRANSCRIPTIONAL REGULATORY PROTEIN GABR"/>
    <property type="match status" value="1"/>
</dbReference>
<dbReference type="InterPro" id="IPR036390">
    <property type="entry name" value="WH_DNA-bd_sf"/>
</dbReference>
<comment type="similarity">
    <text evidence="1">In the C-terminal section; belongs to the class-I pyridoxal-phosphate-dependent aminotransferase family.</text>
</comment>
<dbReference type="GO" id="GO:0003677">
    <property type="term" value="F:DNA binding"/>
    <property type="evidence" value="ECO:0007669"/>
    <property type="project" value="UniProtKB-KW"/>
</dbReference>
<keyword evidence="4" id="KW-0238">DNA-binding</keyword>
<dbReference type="Gene3D" id="1.10.10.10">
    <property type="entry name" value="Winged helix-like DNA-binding domain superfamily/Winged helix DNA-binding domain"/>
    <property type="match status" value="1"/>
</dbReference>
<evidence type="ECO:0000256" key="1">
    <source>
        <dbReference type="ARBA" id="ARBA00005384"/>
    </source>
</evidence>
<dbReference type="SUPFAM" id="SSF53383">
    <property type="entry name" value="PLP-dependent transferases"/>
    <property type="match status" value="1"/>
</dbReference>
<evidence type="ECO:0000256" key="5">
    <source>
        <dbReference type="ARBA" id="ARBA00023163"/>
    </source>
</evidence>
<name>A0A2Z3YNU3_9CORY</name>
<keyword evidence="2" id="KW-0663">Pyridoxal phosphate</keyword>
<evidence type="ECO:0000313" key="7">
    <source>
        <dbReference type="EMBL" id="AWT25539.1"/>
    </source>
</evidence>
<evidence type="ECO:0000259" key="6">
    <source>
        <dbReference type="PROSITE" id="PS50949"/>
    </source>
</evidence>
<gene>
    <name evidence="7" type="primary">lysN</name>
    <name evidence="7" type="ORF">Csp1_07300</name>
</gene>
<dbReference type="Pfam" id="PF00392">
    <property type="entry name" value="GntR"/>
    <property type="match status" value="1"/>
</dbReference>
<dbReference type="PANTHER" id="PTHR46577">
    <property type="entry name" value="HTH-TYPE TRANSCRIPTIONAL REGULATORY PROTEIN GABR"/>
    <property type="match status" value="1"/>
</dbReference>
<dbReference type="Proteomes" id="UP000247696">
    <property type="component" value="Chromosome"/>
</dbReference>
<dbReference type="STRING" id="1737425.GCA_900049755_00564"/>
<dbReference type="EC" id="2.6.1.39" evidence="7"/>
<evidence type="ECO:0000256" key="3">
    <source>
        <dbReference type="ARBA" id="ARBA00023015"/>
    </source>
</evidence>
<keyword evidence="5" id="KW-0804">Transcription</keyword>
<evidence type="ECO:0000256" key="2">
    <source>
        <dbReference type="ARBA" id="ARBA00022898"/>
    </source>
</evidence>
<dbReference type="InterPro" id="IPR036388">
    <property type="entry name" value="WH-like_DNA-bd_sf"/>
</dbReference>
<keyword evidence="3" id="KW-0805">Transcription regulation</keyword>
<dbReference type="CDD" id="cd07377">
    <property type="entry name" value="WHTH_GntR"/>
    <property type="match status" value="1"/>
</dbReference>
<dbReference type="InterPro" id="IPR004839">
    <property type="entry name" value="Aminotransferase_I/II_large"/>
</dbReference>
<evidence type="ECO:0000256" key="4">
    <source>
        <dbReference type="ARBA" id="ARBA00023125"/>
    </source>
</evidence>
<dbReference type="SUPFAM" id="SSF46785">
    <property type="entry name" value="Winged helix' DNA-binding domain"/>
    <property type="match status" value="1"/>
</dbReference>
<accession>A0A2Z3YNU3</accession>
<feature type="domain" description="HTH gntR-type" evidence="6">
    <location>
        <begin position="5"/>
        <end position="73"/>
    </location>
</feature>